<reference evidence="2 3" key="1">
    <citation type="submission" date="2018-12" db="EMBL/GenBank/DDBJ databases">
        <authorList>
            <consortium name="Pathogen Informatics"/>
        </authorList>
    </citation>
    <scope>NUCLEOTIDE SEQUENCE [LARGE SCALE GENOMIC DNA]</scope>
    <source>
        <strain evidence="2 3">NCTC9695</strain>
    </source>
</reference>
<protein>
    <submittedName>
        <fullName evidence="2">Uncharacterized protein</fullName>
    </submittedName>
</protein>
<evidence type="ECO:0000313" key="2">
    <source>
        <dbReference type="EMBL" id="VEB45292.1"/>
    </source>
</evidence>
<keyword evidence="1" id="KW-0732">Signal</keyword>
<evidence type="ECO:0000313" key="3">
    <source>
        <dbReference type="Proteomes" id="UP000275777"/>
    </source>
</evidence>
<sequence>MSNAPVVSHRLMASSLLSLFLSNAHASDHPDNAAVTLGWNTLQLHADQTLAGTHSGQYSVKNLFDPDPAKAWVFHAERLYPQSEDIKPIALTLTLARPSQLFAIALTPGYAKSATTQFQNASPKLVKISLYRAEEAKPFESRLFKLAYHARQYSAAQLRREQGDIAFSDQSDQRVIGKSDNALNTAERLLLINPGAEAVARLELRVSAIEAGAKYTDTAIGKLRLLDRQAHGQSEEYRLAQYVGRDLDAQLGGLDDGKLCLAYSGQASWPVLRHQACSSPAPRVQIGQADQGLDDIFFTRQDPASGAYQVPFTTALRDAQMRLEDGKRRLRVSAADLRNHEWILARDSQGALRAWSGMALTQAFLANRSNDMDKAYLQPQDSAYFFFGYARLRLDPAAGGYRPSVYGPAGRQDAAWPPR</sequence>
<gene>
    <name evidence="2" type="ORF">NCTC9695_05802</name>
</gene>
<feature type="signal peptide" evidence="1">
    <location>
        <begin position="1"/>
        <end position="26"/>
    </location>
</feature>
<evidence type="ECO:0000256" key="1">
    <source>
        <dbReference type="SAM" id="SignalP"/>
    </source>
</evidence>
<dbReference type="Proteomes" id="UP000275777">
    <property type="component" value="Chromosome"/>
</dbReference>
<dbReference type="EMBL" id="LR134182">
    <property type="protein sequence ID" value="VEB45292.1"/>
    <property type="molecule type" value="Genomic_DNA"/>
</dbReference>
<feature type="chain" id="PRO_5018684486" evidence="1">
    <location>
        <begin position="27"/>
        <end position="419"/>
    </location>
</feature>
<proteinExistence type="predicted"/>
<dbReference type="AlphaFoldDB" id="A0A3S4K133"/>
<organism evidence="2 3">
    <name type="scientific">Chromobacterium violaceum</name>
    <dbReference type="NCBI Taxonomy" id="536"/>
    <lineage>
        <taxon>Bacteria</taxon>
        <taxon>Pseudomonadati</taxon>
        <taxon>Pseudomonadota</taxon>
        <taxon>Betaproteobacteria</taxon>
        <taxon>Neisseriales</taxon>
        <taxon>Chromobacteriaceae</taxon>
        <taxon>Chromobacterium</taxon>
    </lineage>
</organism>
<name>A0A3S4K133_CHRVL</name>
<accession>A0A3S4K133</accession>